<dbReference type="Ensembl" id="ENSPLOT00000021494.1">
    <property type="protein sequence ID" value="ENSPLOP00000019423.1"/>
    <property type="gene ID" value="ENSPLOG00000014106.1"/>
</dbReference>
<dbReference type="Gene3D" id="1.20.1250.80">
    <property type="entry name" value="Interleukin-34"/>
    <property type="match status" value="2"/>
</dbReference>
<dbReference type="GO" id="GO:0045657">
    <property type="term" value="P:positive regulation of monocyte differentiation"/>
    <property type="evidence" value="ECO:0007669"/>
    <property type="project" value="TreeGrafter"/>
</dbReference>
<dbReference type="GO" id="GO:0005157">
    <property type="term" value="F:macrophage colony-stimulating factor receptor binding"/>
    <property type="evidence" value="ECO:0007669"/>
    <property type="project" value="InterPro"/>
</dbReference>
<dbReference type="GO" id="GO:0005615">
    <property type="term" value="C:extracellular space"/>
    <property type="evidence" value="ECO:0007669"/>
    <property type="project" value="InterPro"/>
</dbReference>
<dbReference type="GO" id="GO:0045651">
    <property type="term" value="P:positive regulation of macrophage differentiation"/>
    <property type="evidence" value="ECO:0007669"/>
    <property type="project" value="TreeGrafter"/>
</dbReference>
<protein>
    <submittedName>
        <fullName evidence="2">Uncharacterized protein</fullName>
    </submittedName>
</protein>
<reference evidence="2" key="1">
    <citation type="journal article" date="2019" name="bioRxiv">
        <title>Long live the king: chromosome-level assembly of the lion (Panthera leo) using linked-read, Hi-C, and long read data.</title>
        <authorList>
            <person name="Armstrong E.E."/>
            <person name="Taylor R.W."/>
            <person name="Miller D.E."/>
            <person name="Kaelin C."/>
            <person name="Barsh G."/>
            <person name="Hadly E.A."/>
            <person name="Petrov D."/>
        </authorList>
    </citation>
    <scope>NUCLEOTIDE SEQUENCE [LARGE SCALE GENOMIC DNA]</scope>
</reference>
<dbReference type="Pfam" id="PF15036">
    <property type="entry name" value="IL34"/>
    <property type="match status" value="2"/>
</dbReference>
<feature type="signal peptide" evidence="1">
    <location>
        <begin position="1"/>
        <end position="20"/>
    </location>
</feature>
<dbReference type="PANTHER" id="PTHR28606">
    <property type="entry name" value="INTERLEUKIN-34"/>
    <property type="match status" value="1"/>
</dbReference>
<organism evidence="2 3">
    <name type="scientific">Panthera leo</name>
    <name type="common">Lion</name>
    <dbReference type="NCBI Taxonomy" id="9689"/>
    <lineage>
        <taxon>Eukaryota</taxon>
        <taxon>Metazoa</taxon>
        <taxon>Chordata</taxon>
        <taxon>Craniata</taxon>
        <taxon>Vertebrata</taxon>
        <taxon>Euteleostomi</taxon>
        <taxon>Mammalia</taxon>
        <taxon>Eutheria</taxon>
        <taxon>Laurasiatheria</taxon>
        <taxon>Carnivora</taxon>
        <taxon>Feliformia</taxon>
        <taxon>Felidae</taxon>
        <taxon>Pantherinae</taxon>
        <taxon>Panthera</taxon>
    </lineage>
</organism>
<sequence>MCSCWSLSTDLGIFLAMALGNEGLEMWPLTQSEECAVTGFLRDKLQYRNRLQYMKHYFPINYRVSVPYEGVLRMANITRLVRIPSWAGRPLPCGTPHGPSLRGTLILAGHVARGLSQPRKQACPRLGLRFLPVHSGCPWSALFVGTSWVAGGQSSGGEGPEAQVLGLQQFLLSPQQRAQVSQQELRYLWVWVSLSATESVQEVLLEGHPSWKFLEEVHTLLLDVQQGLTVSSAEVCVCGGQGVLREDGKTWRVPACPERYGRNGREEEKASSAPWVAWAGDRRCSRVCLSCSVILGKSSNPLALFLEVPFGGDREGRMNGWGNENRRFLGLCSSSV</sequence>
<feature type="chain" id="PRO_5034910869" evidence="1">
    <location>
        <begin position="21"/>
        <end position="336"/>
    </location>
</feature>
<dbReference type="AlphaFoldDB" id="A0A8C9D771"/>
<dbReference type="GeneTree" id="ENSGT00390000000932"/>
<keyword evidence="1" id="KW-0732">Signal</keyword>
<keyword evidence="3" id="KW-1185">Reference proteome</keyword>
<evidence type="ECO:0000313" key="2">
    <source>
        <dbReference type="Ensembl" id="ENSPLOP00000019423.1"/>
    </source>
</evidence>
<dbReference type="GO" id="GO:0008284">
    <property type="term" value="P:positive regulation of cell population proliferation"/>
    <property type="evidence" value="ECO:0007669"/>
    <property type="project" value="InterPro"/>
</dbReference>
<dbReference type="Proteomes" id="UP000694399">
    <property type="component" value="Chromosome E3"/>
</dbReference>
<accession>A0A8C9D771</accession>
<proteinExistence type="predicted"/>
<dbReference type="InterPro" id="IPR038328">
    <property type="entry name" value="IL-34_sf"/>
</dbReference>
<evidence type="ECO:0000256" key="1">
    <source>
        <dbReference type="SAM" id="SignalP"/>
    </source>
</evidence>
<reference evidence="2" key="2">
    <citation type="submission" date="2025-08" db="UniProtKB">
        <authorList>
            <consortium name="Ensembl"/>
        </authorList>
    </citation>
    <scope>IDENTIFICATION</scope>
</reference>
<dbReference type="PRINTS" id="PR01938">
    <property type="entry name" value="INTRLEUKIN34"/>
</dbReference>
<dbReference type="InterPro" id="IPR020415">
    <property type="entry name" value="IL-34"/>
</dbReference>
<dbReference type="PANTHER" id="PTHR28606:SF1">
    <property type="entry name" value="INTERLEUKIN-34"/>
    <property type="match status" value="1"/>
</dbReference>
<reference evidence="2" key="3">
    <citation type="submission" date="2025-09" db="UniProtKB">
        <authorList>
            <consortium name="Ensembl"/>
        </authorList>
    </citation>
    <scope>IDENTIFICATION</scope>
</reference>
<name>A0A8C9D771_PANLE</name>
<evidence type="ECO:0000313" key="3">
    <source>
        <dbReference type="Proteomes" id="UP000694399"/>
    </source>
</evidence>